<dbReference type="Pfam" id="PF00646">
    <property type="entry name" value="F-box"/>
    <property type="match status" value="1"/>
</dbReference>
<dbReference type="PANTHER" id="PTHR31900">
    <property type="entry name" value="F-BOX/RNI SUPERFAMILY PROTEIN-RELATED"/>
    <property type="match status" value="1"/>
</dbReference>
<sequence>MTNKRRKNINGASGSGTKNNDVVSKVGNQRSVVDFISSLPDDILTRIFSMLSTKEALSLCNSSRRFKHLSTTIPNVEIRVTINGFFSKFQSFSRFLENHDSVVEKFQLSNRTAGIISHVLEWLRLVVKDGIEEIDLKFDYSDLCPHIPASLLTAKTLKVLKLRRCIVDDLLSITGLKSLKSLLLEDMYISDDMIGLLCCHCESLQDLAIHKCTGFGEIKILNPRSKLETLILDHPYDDVDHFRLNISSLKTLLISNRRMNFSFIGRPHIDDLVLCRGADLGITEEESENMKCLPANNSSANNSLKNLEVLALEFDVGLSNQTKLNNLISRARCLKTLLISIKQKNTAEYHSIYTDGKFERVIKYYWDRHYGRIKPTVYFGKNTVPVSSSNLQNINIKDFSGTLYEVSYINFVLAHFRHLRVFEVTPVEEMEEEEILAYAELFSMFPRVSTDVYMLVGSEEVWKSGWVRATNLTSDCLSGNVCIYFSAYMRLVASEFIYTP</sequence>
<dbReference type="Pfam" id="PF23622">
    <property type="entry name" value="LRR_At1g61320_AtMIF1"/>
    <property type="match status" value="1"/>
</dbReference>
<dbReference type="SUPFAM" id="SSF52047">
    <property type="entry name" value="RNI-like"/>
    <property type="match status" value="1"/>
</dbReference>
<feature type="region of interest" description="Disordered" evidence="1">
    <location>
        <begin position="1"/>
        <end position="22"/>
    </location>
</feature>
<dbReference type="PROSITE" id="PS50181">
    <property type="entry name" value="FBOX"/>
    <property type="match status" value="1"/>
</dbReference>
<name>A0AAF0WCD2_DAUCS</name>
<evidence type="ECO:0000256" key="1">
    <source>
        <dbReference type="SAM" id="MobiDB-lite"/>
    </source>
</evidence>
<dbReference type="InterPro" id="IPR032675">
    <property type="entry name" value="LRR_dom_sf"/>
</dbReference>
<dbReference type="AlphaFoldDB" id="A0AAF0WCD2"/>
<dbReference type="InterPro" id="IPR036047">
    <property type="entry name" value="F-box-like_dom_sf"/>
</dbReference>
<dbReference type="SUPFAM" id="SSF81383">
    <property type="entry name" value="F-box domain"/>
    <property type="match status" value="1"/>
</dbReference>
<evidence type="ECO:0000313" key="4">
    <source>
        <dbReference type="Proteomes" id="UP000077755"/>
    </source>
</evidence>
<accession>A0AAF0WCD2</accession>
<dbReference type="Gene3D" id="3.80.10.10">
    <property type="entry name" value="Ribonuclease Inhibitor"/>
    <property type="match status" value="1"/>
</dbReference>
<dbReference type="PANTHER" id="PTHR31900:SF27">
    <property type="entry name" value="FBD DOMAIN-CONTAINING PROTEIN"/>
    <property type="match status" value="1"/>
</dbReference>
<organism evidence="3 4">
    <name type="scientific">Daucus carota subsp. sativus</name>
    <name type="common">Carrot</name>
    <dbReference type="NCBI Taxonomy" id="79200"/>
    <lineage>
        <taxon>Eukaryota</taxon>
        <taxon>Viridiplantae</taxon>
        <taxon>Streptophyta</taxon>
        <taxon>Embryophyta</taxon>
        <taxon>Tracheophyta</taxon>
        <taxon>Spermatophyta</taxon>
        <taxon>Magnoliopsida</taxon>
        <taxon>eudicotyledons</taxon>
        <taxon>Gunneridae</taxon>
        <taxon>Pentapetalae</taxon>
        <taxon>asterids</taxon>
        <taxon>campanulids</taxon>
        <taxon>Apiales</taxon>
        <taxon>Apiaceae</taxon>
        <taxon>Apioideae</taxon>
        <taxon>Scandiceae</taxon>
        <taxon>Daucinae</taxon>
        <taxon>Daucus</taxon>
        <taxon>Daucus sect. Daucus</taxon>
    </lineage>
</organism>
<evidence type="ECO:0000313" key="3">
    <source>
        <dbReference type="EMBL" id="WOG85523.1"/>
    </source>
</evidence>
<dbReference type="InterPro" id="IPR001810">
    <property type="entry name" value="F-box_dom"/>
</dbReference>
<reference evidence="3" key="2">
    <citation type="submission" date="2022-03" db="EMBL/GenBank/DDBJ databases">
        <title>Draft title - Genomic analysis of global carrot germplasm unveils the trajectory of domestication and the origin of high carotenoid orange carrot.</title>
        <authorList>
            <person name="Iorizzo M."/>
            <person name="Ellison S."/>
            <person name="Senalik D."/>
            <person name="Macko-Podgorni A."/>
            <person name="Grzebelus D."/>
            <person name="Bostan H."/>
            <person name="Rolling W."/>
            <person name="Curaba J."/>
            <person name="Simon P."/>
        </authorList>
    </citation>
    <scope>NUCLEOTIDE SEQUENCE</scope>
    <source>
        <tissue evidence="3">Leaf</tissue>
    </source>
</reference>
<dbReference type="InterPro" id="IPR050232">
    <property type="entry name" value="FBL13/AtMIF1-like"/>
</dbReference>
<dbReference type="Gene3D" id="1.20.1280.50">
    <property type="match status" value="1"/>
</dbReference>
<dbReference type="InterPro" id="IPR055357">
    <property type="entry name" value="LRR_At1g61320_AtMIF1"/>
</dbReference>
<evidence type="ECO:0000259" key="2">
    <source>
        <dbReference type="PROSITE" id="PS50181"/>
    </source>
</evidence>
<protein>
    <recommendedName>
        <fullName evidence="2">F-box domain-containing protein</fullName>
    </recommendedName>
</protein>
<feature type="compositionally biased region" description="Polar residues" evidence="1">
    <location>
        <begin position="10"/>
        <end position="22"/>
    </location>
</feature>
<reference evidence="3" key="1">
    <citation type="journal article" date="2016" name="Nat. Genet.">
        <title>A high-quality carrot genome assembly provides new insights into carotenoid accumulation and asterid genome evolution.</title>
        <authorList>
            <person name="Iorizzo M."/>
            <person name="Ellison S."/>
            <person name="Senalik D."/>
            <person name="Zeng P."/>
            <person name="Satapoomin P."/>
            <person name="Huang J."/>
            <person name="Bowman M."/>
            <person name="Iovene M."/>
            <person name="Sanseverino W."/>
            <person name="Cavagnaro P."/>
            <person name="Yildiz M."/>
            <person name="Macko-Podgorni A."/>
            <person name="Moranska E."/>
            <person name="Grzebelus E."/>
            <person name="Grzebelus D."/>
            <person name="Ashrafi H."/>
            <person name="Zheng Z."/>
            <person name="Cheng S."/>
            <person name="Spooner D."/>
            <person name="Van Deynze A."/>
            <person name="Simon P."/>
        </authorList>
    </citation>
    <scope>NUCLEOTIDE SEQUENCE</scope>
    <source>
        <tissue evidence="3">Leaf</tissue>
    </source>
</reference>
<proteinExistence type="predicted"/>
<dbReference type="EMBL" id="CP093343">
    <property type="protein sequence ID" value="WOG85523.1"/>
    <property type="molecule type" value="Genomic_DNA"/>
</dbReference>
<feature type="domain" description="F-box" evidence="2">
    <location>
        <begin position="33"/>
        <end position="89"/>
    </location>
</feature>
<keyword evidence="4" id="KW-1185">Reference proteome</keyword>
<dbReference type="Proteomes" id="UP000077755">
    <property type="component" value="Chromosome 1"/>
</dbReference>
<gene>
    <name evidence="3" type="ORF">DCAR_0104713</name>
</gene>